<feature type="region of interest" description="Disordered" evidence="1">
    <location>
        <begin position="47"/>
        <end position="66"/>
    </location>
</feature>
<evidence type="ECO:0000313" key="3">
    <source>
        <dbReference type="Proteomes" id="UP001044222"/>
    </source>
</evidence>
<name>A0A9D3LQE9_ANGAN</name>
<sequence length="135" mass="14781">MSNPLLDHCYDVDFNQLEGPNRVIVPFLACGDLSAFDSDRTYPLQLDPSKEYRYTPPTQPPIRPPYQQACHLRKNNLLAKQDSPAVPLDGAFSSLHLSSNQGPESDEAASSSVAPPPPCDVSSGEATEQEVERLN</sequence>
<accession>A0A9D3LQE9</accession>
<dbReference type="EMBL" id="JAFIRN010000015">
    <property type="protein sequence ID" value="KAG5835190.1"/>
    <property type="molecule type" value="Genomic_DNA"/>
</dbReference>
<comment type="caution">
    <text evidence="2">The sequence shown here is derived from an EMBL/GenBank/DDBJ whole genome shotgun (WGS) entry which is preliminary data.</text>
</comment>
<evidence type="ECO:0000256" key="1">
    <source>
        <dbReference type="SAM" id="MobiDB-lite"/>
    </source>
</evidence>
<evidence type="ECO:0000313" key="2">
    <source>
        <dbReference type="EMBL" id="KAG5835190.1"/>
    </source>
</evidence>
<gene>
    <name evidence="2" type="ORF">ANANG_G00269510</name>
</gene>
<organism evidence="2 3">
    <name type="scientific">Anguilla anguilla</name>
    <name type="common">European freshwater eel</name>
    <name type="synonym">Muraena anguilla</name>
    <dbReference type="NCBI Taxonomy" id="7936"/>
    <lineage>
        <taxon>Eukaryota</taxon>
        <taxon>Metazoa</taxon>
        <taxon>Chordata</taxon>
        <taxon>Craniata</taxon>
        <taxon>Vertebrata</taxon>
        <taxon>Euteleostomi</taxon>
        <taxon>Actinopterygii</taxon>
        <taxon>Neopterygii</taxon>
        <taxon>Teleostei</taxon>
        <taxon>Anguilliformes</taxon>
        <taxon>Anguillidae</taxon>
        <taxon>Anguilla</taxon>
    </lineage>
</organism>
<proteinExistence type="predicted"/>
<evidence type="ECO:0008006" key="4">
    <source>
        <dbReference type="Google" id="ProtNLM"/>
    </source>
</evidence>
<dbReference type="Proteomes" id="UP001044222">
    <property type="component" value="Chromosome 15"/>
</dbReference>
<protein>
    <recommendedName>
        <fullName evidence="4">tRNA (Cytidine(32)/guanosine(34)-2'-O)-methyltransferase</fullName>
    </recommendedName>
</protein>
<dbReference type="AlphaFoldDB" id="A0A9D3LQE9"/>
<keyword evidence="3" id="KW-1185">Reference proteome</keyword>
<feature type="region of interest" description="Disordered" evidence="1">
    <location>
        <begin position="81"/>
        <end position="135"/>
    </location>
</feature>
<reference evidence="2" key="1">
    <citation type="submission" date="2021-01" db="EMBL/GenBank/DDBJ databases">
        <title>A chromosome-scale assembly of European eel, Anguilla anguilla.</title>
        <authorList>
            <person name="Henkel C."/>
            <person name="Jong-Raadsen S.A."/>
            <person name="Dufour S."/>
            <person name="Weltzien F.-A."/>
            <person name="Palstra A.P."/>
            <person name="Pelster B."/>
            <person name="Spaink H.P."/>
            <person name="Van Den Thillart G.E."/>
            <person name="Jansen H."/>
            <person name="Zahm M."/>
            <person name="Klopp C."/>
            <person name="Cedric C."/>
            <person name="Louis A."/>
            <person name="Berthelot C."/>
            <person name="Parey E."/>
            <person name="Roest Crollius H."/>
            <person name="Montfort J."/>
            <person name="Robinson-Rechavi M."/>
            <person name="Bucao C."/>
            <person name="Bouchez O."/>
            <person name="Gislard M."/>
            <person name="Lluch J."/>
            <person name="Milhes M."/>
            <person name="Lampietro C."/>
            <person name="Lopez Roques C."/>
            <person name="Donnadieu C."/>
            <person name="Braasch I."/>
            <person name="Desvignes T."/>
            <person name="Postlethwait J."/>
            <person name="Bobe J."/>
            <person name="Guiguen Y."/>
            <person name="Dirks R."/>
        </authorList>
    </citation>
    <scope>NUCLEOTIDE SEQUENCE</scope>
    <source>
        <strain evidence="2">Tag_6206</strain>
        <tissue evidence="2">Liver</tissue>
    </source>
</reference>